<accession>A0A076N5T8</accession>
<dbReference type="EMBL" id="CP009110">
    <property type="protein sequence ID" value="AIJ25347.1"/>
    <property type="molecule type" value="Genomic_DNA"/>
</dbReference>
<evidence type="ECO:0000313" key="1">
    <source>
        <dbReference type="EMBL" id="AIJ25347.1"/>
    </source>
</evidence>
<dbReference type="HOGENOM" id="CLU_1955000_0_0_11"/>
<keyword evidence="2" id="KW-1185">Reference proteome</keyword>
<gene>
    <name evidence="1" type="ORF">AMETH_5255</name>
</gene>
<dbReference type="PATRIC" id="fig|1068978.7.peg.5640"/>
<dbReference type="AlphaFoldDB" id="A0A076N5T8"/>
<dbReference type="KEGG" id="amq:AMETH_5255"/>
<organism evidence="1 2">
    <name type="scientific">Amycolatopsis methanolica 239</name>
    <dbReference type="NCBI Taxonomy" id="1068978"/>
    <lineage>
        <taxon>Bacteria</taxon>
        <taxon>Bacillati</taxon>
        <taxon>Actinomycetota</taxon>
        <taxon>Actinomycetes</taxon>
        <taxon>Pseudonocardiales</taxon>
        <taxon>Pseudonocardiaceae</taxon>
        <taxon>Amycolatopsis</taxon>
        <taxon>Amycolatopsis methanolica group</taxon>
    </lineage>
</organism>
<dbReference type="STRING" id="1068978.AMETH_5255"/>
<protein>
    <submittedName>
        <fullName evidence="1">Uncharacterized protein</fullName>
    </submittedName>
</protein>
<evidence type="ECO:0000313" key="2">
    <source>
        <dbReference type="Proteomes" id="UP000062973"/>
    </source>
</evidence>
<reference evidence="1 2" key="1">
    <citation type="submission" date="2014-07" db="EMBL/GenBank/DDBJ databases">
        <title>Whole Genome Sequence of the Amycolatopsis methanolica 239.</title>
        <authorList>
            <person name="Tang B."/>
        </authorList>
    </citation>
    <scope>NUCLEOTIDE SEQUENCE [LARGE SCALE GENOMIC DNA]</scope>
    <source>
        <strain evidence="1 2">239</strain>
    </source>
</reference>
<dbReference type="Proteomes" id="UP000062973">
    <property type="component" value="Chromosome"/>
</dbReference>
<name>A0A076N5T8_AMYME</name>
<proteinExistence type="predicted"/>
<sequence length="128" mass="13999">MRLMIEMAVLVPAVATAFWFGRRSALPRCGGEPAPAFRLEAQPQQWYRLTNTGPVLATGVRVDFGDRYDRVLTRRLPDVLDLGPGESVTFLMLGTWATPRPAELRVSCAELPKPALVPVPEGAEPLAS</sequence>